<feature type="domain" description="Peptidase M12A" evidence="11">
    <location>
        <begin position="176"/>
        <end position="387"/>
    </location>
</feature>
<keyword evidence="3" id="KW-0732">Signal</keyword>
<dbReference type="EC" id="3.4.24.-" evidence="9"/>
<dbReference type="PRINTS" id="PR00480">
    <property type="entry name" value="ASTACIN"/>
</dbReference>
<dbReference type="InterPro" id="IPR013517">
    <property type="entry name" value="FG-GAP"/>
</dbReference>
<dbReference type="InterPro" id="IPR028994">
    <property type="entry name" value="Integrin_alpha_N"/>
</dbReference>
<dbReference type="SMART" id="SM00209">
    <property type="entry name" value="TSP1"/>
    <property type="match status" value="2"/>
</dbReference>
<keyword evidence="7" id="KW-0325">Glycoprotein</keyword>
<dbReference type="Pfam" id="PF01400">
    <property type="entry name" value="Astacin"/>
    <property type="match status" value="1"/>
</dbReference>
<keyword evidence="5 8" id="KW-0862">Zinc</keyword>
<protein>
    <recommendedName>
        <fullName evidence="9">Metalloendopeptidase</fullName>
        <ecNumber evidence="9">3.4.24.-</ecNumber>
    </recommendedName>
</protein>
<dbReference type="Gene3D" id="2.40.128.340">
    <property type="match status" value="1"/>
</dbReference>
<dbReference type="PROSITE" id="PS50092">
    <property type="entry name" value="TSP1"/>
    <property type="match status" value="1"/>
</dbReference>
<dbReference type="Pfam" id="PF13517">
    <property type="entry name" value="FG-GAP_3"/>
    <property type="match status" value="1"/>
</dbReference>
<name>A0ABP0FE44_CLALP</name>
<evidence type="ECO:0000256" key="1">
    <source>
        <dbReference type="ARBA" id="ARBA00022670"/>
    </source>
</evidence>
<keyword evidence="1 9" id="KW-0645">Protease</keyword>
<dbReference type="Gene3D" id="2.10.22.10">
    <property type="entry name" value="Antistasin, domain 1"/>
    <property type="match status" value="1"/>
</dbReference>
<evidence type="ECO:0000313" key="13">
    <source>
        <dbReference type="Proteomes" id="UP001642483"/>
    </source>
</evidence>
<comment type="cofactor">
    <cofactor evidence="8 9">
        <name>Zn(2+)</name>
        <dbReference type="ChEBI" id="CHEBI:29105"/>
    </cofactor>
    <text evidence="8 9">Binds 1 zinc ion per subunit.</text>
</comment>
<evidence type="ECO:0000256" key="9">
    <source>
        <dbReference type="RuleBase" id="RU361183"/>
    </source>
</evidence>
<proteinExistence type="predicted"/>
<keyword evidence="10" id="KW-1133">Transmembrane helix</keyword>
<dbReference type="SUPFAM" id="SSF69318">
    <property type="entry name" value="Integrin alpha N-terminal domain"/>
    <property type="match status" value="1"/>
</dbReference>
<gene>
    <name evidence="12" type="ORF">CVLEPA_LOCUS6187</name>
</gene>
<evidence type="ECO:0000256" key="2">
    <source>
        <dbReference type="ARBA" id="ARBA00022723"/>
    </source>
</evidence>
<feature type="binding site" evidence="8">
    <location>
        <position position="294"/>
    </location>
    <ligand>
        <name>Zn(2+)</name>
        <dbReference type="ChEBI" id="CHEBI:29105"/>
        <note>catalytic</note>
    </ligand>
</feature>
<keyword evidence="4 9" id="KW-0378">Hydrolase</keyword>
<evidence type="ECO:0000259" key="11">
    <source>
        <dbReference type="PROSITE" id="PS51864"/>
    </source>
</evidence>
<sequence length="769" mass="85282">MDSEICQLEHKGFSPLPTAGKQEFKEKRKQAAVTAGVGKSHIKKQSNLFSKTTRSVFIAVLSAGLIALIVAIVLSTLPRKKAAEEAACKSLEASLTSKEPRSPADVYLCSKISCEFDVTTCSEACPFGFAEDKNIGCPIDCTCATSGTFEGDIQFNDDDIPRFLQEYLGQSENSFSVYAGSTAKLEEYKWPLGEDKRIKLPYKLRSDLDASVIEAVQEAGRWLATNTCVDFIQWTDEKIYLDIVPASYCGSEVGRDFKRQFGSRPHGQLLPLSTWCNDVSVVLHQLMHALGFYHEHSRPDQEAYITVNEDDIPKAQAFSYRMKSAEEVVNIGYEYNIKSHMHYTSDKFMAAGKYAFVKTSDGQPHLENSKYPDDNDIAELADYYKCSVTESATEGSWTEWGEWSKCDDSCGNGNHWRYRKCVDNDEKPDFDCVGKSSEWKECTEANTCSGEYGEWGQWGVCTVSCGASGRQARSRNCIPFGACGRKLTDLWDQRDCNTEACEDDGDQKDIKSSWTEWGPWKFCPENEACETRIVVDRYRTCLTNLYQKSPACEVSGNDTIKKTGVDIGQGVQTKVCKCNKESEVTSSTTTTSTTAAAAATNSPNAEVNPNAEIFGKLGGFVGFKLCSFGDETLNYPTWHFGDYNGDKRTDVICADSVNASFALSYTNKDGYITKIDDSGRWKFCQERYVGDFNGDGKDDILCRGLFNSEITIALAKDDGINSNTIVVGEFCVGLGDVIITHDANGDGKSDVICHRADGKLETHLNIYNW</sequence>
<reference evidence="12 13" key="1">
    <citation type="submission" date="2024-02" db="EMBL/GenBank/DDBJ databases">
        <authorList>
            <person name="Daric V."/>
            <person name="Darras S."/>
        </authorList>
    </citation>
    <scope>NUCLEOTIDE SEQUENCE [LARGE SCALE GENOMIC DNA]</scope>
</reference>
<dbReference type="Pfam" id="PF02822">
    <property type="entry name" value="Antistasin"/>
    <property type="match status" value="1"/>
</dbReference>
<dbReference type="SUPFAM" id="SSF82895">
    <property type="entry name" value="TSP-1 type 1 repeat"/>
    <property type="match status" value="2"/>
</dbReference>
<dbReference type="SUPFAM" id="SSF55486">
    <property type="entry name" value="Metalloproteases ('zincins'), catalytic domain"/>
    <property type="match status" value="1"/>
</dbReference>
<evidence type="ECO:0000256" key="5">
    <source>
        <dbReference type="ARBA" id="ARBA00022833"/>
    </source>
</evidence>
<keyword evidence="10" id="KW-0472">Membrane</keyword>
<comment type="caution">
    <text evidence="8">Lacks conserved residue(s) required for the propagation of feature annotation.</text>
</comment>
<dbReference type="InterPro" id="IPR036383">
    <property type="entry name" value="TSP1_rpt_sf"/>
</dbReference>
<keyword evidence="6 9" id="KW-0482">Metalloprotease</keyword>
<evidence type="ECO:0000256" key="6">
    <source>
        <dbReference type="ARBA" id="ARBA00023049"/>
    </source>
</evidence>
<dbReference type="SMART" id="SM00235">
    <property type="entry name" value="ZnMc"/>
    <property type="match status" value="1"/>
</dbReference>
<keyword evidence="2 8" id="KW-0479">Metal-binding</keyword>
<dbReference type="PROSITE" id="PS51864">
    <property type="entry name" value="ASTACIN"/>
    <property type="match status" value="1"/>
</dbReference>
<dbReference type="PANTHER" id="PTHR10127:SF780">
    <property type="entry name" value="METALLOENDOPEPTIDASE"/>
    <property type="match status" value="1"/>
</dbReference>
<dbReference type="Pfam" id="PF00090">
    <property type="entry name" value="TSP_1"/>
    <property type="match status" value="2"/>
</dbReference>
<evidence type="ECO:0000256" key="10">
    <source>
        <dbReference type="SAM" id="Phobius"/>
    </source>
</evidence>
<feature type="binding site" evidence="8">
    <location>
        <position position="284"/>
    </location>
    <ligand>
        <name>Zn(2+)</name>
        <dbReference type="ChEBI" id="CHEBI:29105"/>
        <note>catalytic</note>
    </ligand>
</feature>
<dbReference type="InterPro" id="IPR024079">
    <property type="entry name" value="MetalloPept_cat_dom_sf"/>
</dbReference>
<keyword evidence="13" id="KW-1185">Reference proteome</keyword>
<evidence type="ECO:0000256" key="4">
    <source>
        <dbReference type="ARBA" id="ARBA00022801"/>
    </source>
</evidence>
<evidence type="ECO:0000256" key="3">
    <source>
        <dbReference type="ARBA" id="ARBA00022729"/>
    </source>
</evidence>
<dbReference type="Gene3D" id="3.40.390.10">
    <property type="entry name" value="Collagenase (Catalytic Domain)"/>
    <property type="match status" value="1"/>
</dbReference>
<evidence type="ECO:0000313" key="12">
    <source>
        <dbReference type="EMBL" id="CAK8676744.1"/>
    </source>
</evidence>
<accession>A0ABP0FE44</accession>
<dbReference type="InterPro" id="IPR004094">
    <property type="entry name" value="Antistasin-like"/>
</dbReference>
<dbReference type="Proteomes" id="UP001642483">
    <property type="component" value="Unassembled WGS sequence"/>
</dbReference>
<organism evidence="12 13">
    <name type="scientific">Clavelina lepadiformis</name>
    <name type="common">Light-bulb sea squirt</name>
    <name type="synonym">Ascidia lepadiformis</name>
    <dbReference type="NCBI Taxonomy" id="159417"/>
    <lineage>
        <taxon>Eukaryota</taxon>
        <taxon>Metazoa</taxon>
        <taxon>Chordata</taxon>
        <taxon>Tunicata</taxon>
        <taxon>Ascidiacea</taxon>
        <taxon>Aplousobranchia</taxon>
        <taxon>Clavelinidae</taxon>
        <taxon>Clavelina</taxon>
    </lineage>
</organism>
<dbReference type="PANTHER" id="PTHR10127">
    <property type="entry name" value="DISCOIDIN, CUB, EGF, LAMININ , AND ZINC METALLOPROTEASE DOMAIN CONTAINING"/>
    <property type="match status" value="1"/>
</dbReference>
<evidence type="ECO:0000256" key="8">
    <source>
        <dbReference type="PROSITE-ProRule" id="PRU01211"/>
    </source>
</evidence>
<feature type="transmembrane region" description="Helical" evidence="10">
    <location>
        <begin position="56"/>
        <end position="77"/>
    </location>
</feature>
<dbReference type="InterPro" id="IPR000884">
    <property type="entry name" value="TSP1_rpt"/>
</dbReference>
<dbReference type="InterPro" id="IPR001506">
    <property type="entry name" value="Peptidase_M12A"/>
</dbReference>
<dbReference type="EMBL" id="CAWYQH010000035">
    <property type="protein sequence ID" value="CAK8676744.1"/>
    <property type="molecule type" value="Genomic_DNA"/>
</dbReference>
<dbReference type="InterPro" id="IPR006026">
    <property type="entry name" value="Peptidase_Metallo"/>
</dbReference>
<evidence type="ECO:0000256" key="7">
    <source>
        <dbReference type="ARBA" id="ARBA00023180"/>
    </source>
</evidence>
<comment type="caution">
    <text evidence="12">The sequence shown here is derived from an EMBL/GenBank/DDBJ whole genome shotgun (WGS) entry which is preliminary data.</text>
</comment>
<keyword evidence="10" id="KW-0812">Transmembrane</keyword>
<dbReference type="Gene3D" id="2.20.100.10">
    <property type="entry name" value="Thrombospondin type-1 (TSP1) repeat"/>
    <property type="match status" value="2"/>
</dbReference>
<feature type="binding site" evidence="8">
    <location>
        <position position="288"/>
    </location>
    <ligand>
        <name>Zn(2+)</name>
        <dbReference type="ChEBI" id="CHEBI:29105"/>
        <note>catalytic</note>
    </ligand>
</feature>